<keyword evidence="1" id="KW-0812">Transmembrane</keyword>
<feature type="transmembrane region" description="Helical" evidence="1">
    <location>
        <begin position="12"/>
        <end position="29"/>
    </location>
</feature>
<dbReference type="RefSeq" id="WP_197550884.1">
    <property type="nucleotide sequence ID" value="NZ_CP063213.1"/>
</dbReference>
<keyword evidence="1" id="KW-1133">Transmembrane helix</keyword>
<feature type="transmembrane region" description="Helical" evidence="1">
    <location>
        <begin position="498"/>
        <end position="515"/>
    </location>
</feature>
<evidence type="ECO:0000313" key="2">
    <source>
        <dbReference type="EMBL" id="QOR45203.1"/>
    </source>
</evidence>
<accession>A0A7M1QTN0</accession>
<feature type="transmembrane region" description="Helical" evidence="1">
    <location>
        <begin position="402"/>
        <end position="420"/>
    </location>
</feature>
<dbReference type="AlphaFoldDB" id="A0A7M1QTN0"/>
<feature type="transmembrane region" description="Helical" evidence="1">
    <location>
        <begin position="41"/>
        <end position="63"/>
    </location>
</feature>
<evidence type="ECO:0000256" key="1">
    <source>
        <dbReference type="SAM" id="Phobius"/>
    </source>
</evidence>
<feature type="transmembrane region" description="Helical" evidence="1">
    <location>
        <begin position="229"/>
        <end position="247"/>
    </location>
</feature>
<dbReference type="InterPro" id="IPR046671">
    <property type="entry name" value="DUF6541"/>
</dbReference>
<sequence length="691" mass="76140">MSLWLAEIPRFAAILAVFYIPGFILAQIVHRQTLILRVAIAPAWSAGAVGLLSLLYGILGVAWTPWSALIGYAVLLGFVFTATMLVRRRLGAVVSIPYEPGHKPVQSPPSLWQLALPALIFGLIAALPILRTVPPNGLIQGGDSQFHIGLLWKMIGDGLASPLMASAGMMGLNPSPGFYPTAWHALLATVTPQASQALVTANVMLIVAPVLWIFSIMSLTWALTKDRAATWWALAASGLVPMALIRLELITTLWPFVVGMALMPGVLAVAVREAPTITPLWKRSRLGAVAMVALRTIPALGLLVFHPSTFLPVAVAVWLWALIYSARHMWKEWRHEGCDRYRLGAWGGAVFFLIAMPQLVYTSAYASLFQLHRLPQVSFSGLPTKLIATATMYSPGGGLENFVFYIAVFIVTSFAALTVWRTRRYRLLVIAWGAQVLVVLACYIPMPIFNRLTSLYYNVPTRGLVGEAVFLVPMVAVAATTWMKWLSRKRRVLHTTTVSLGASALVFVALTSVSYRANAQASYEMVYPTSRGVRFLASAPEIALIKRAAQLPADSYILGDPAAGASLIEIASNRRVVWPYPGLEQGQDDKYLAERFNQIHYNPRVCEIVRQYGITHFYKDRPGWYNSSYTAARRPGLYQVDTEKGFTFVDRGGTAAIYSIDMCYDPTWKPEKWPAPASARYEALPGQPSIW</sequence>
<feature type="transmembrane region" description="Helical" evidence="1">
    <location>
        <begin position="311"/>
        <end position="330"/>
    </location>
</feature>
<reference evidence="2 3" key="1">
    <citation type="submission" date="2020-10" db="EMBL/GenBank/DDBJ databases">
        <title>Trueperella pecoris sp. nov. isolated from bovine and porcine specimens.</title>
        <authorList>
            <person name="Schoenecker L."/>
            <person name="Schnydrig P."/>
            <person name="Brodard I."/>
            <person name="Thomann A."/>
            <person name="Hemphill A."/>
            <person name="Rodriguez-Campos S."/>
            <person name="Perreten V."/>
            <person name="Jores J."/>
            <person name="Kittl S."/>
        </authorList>
    </citation>
    <scope>NUCLEOTIDE SEQUENCE [LARGE SCALE GENOMIC DNA]</scope>
    <source>
        <strain evidence="2 3">15A0121</strain>
    </source>
</reference>
<dbReference type="Proteomes" id="UP000595053">
    <property type="component" value="Chromosome"/>
</dbReference>
<feature type="transmembrane region" description="Helical" evidence="1">
    <location>
        <begin position="197"/>
        <end position="217"/>
    </location>
</feature>
<name>A0A7M1QTN0_9ACTO</name>
<dbReference type="EMBL" id="CP063213">
    <property type="protein sequence ID" value="QOR45203.1"/>
    <property type="molecule type" value="Genomic_DNA"/>
</dbReference>
<keyword evidence="1" id="KW-0472">Membrane</keyword>
<feature type="transmembrane region" description="Helical" evidence="1">
    <location>
        <begin position="253"/>
        <end position="274"/>
    </location>
</feature>
<organism evidence="2 3">
    <name type="scientific">Trueperella pecoris</name>
    <dbReference type="NCBI Taxonomy" id="2733571"/>
    <lineage>
        <taxon>Bacteria</taxon>
        <taxon>Bacillati</taxon>
        <taxon>Actinomycetota</taxon>
        <taxon>Actinomycetes</taxon>
        <taxon>Actinomycetales</taxon>
        <taxon>Actinomycetaceae</taxon>
        <taxon>Trueperella</taxon>
    </lineage>
</organism>
<evidence type="ECO:0000313" key="3">
    <source>
        <dbReference type="Proteomes" id="UP000595053"/>
    </source>
</evidence>
<feature type="transmembrane region" description="Helical" evidence="1">
    <location>
        <begin position="111"/>
        <end position="130"/>
    </location>
</feature>
<gene>
    <name evidence="2" type="ORF">INS88_07935</name>
</gene>
<feature type="transmembrane region" description="Helical" evidence="1">
    <location>
        <begin position="427"/>
        <end position="448"/>
    </location>
</feature>
<protein>
    <submittedName>
        <fullName evidence="2">Uncharacterized protein</fullName>
    </submittedName>
</protein>
<feature type="transmembrane region" description="Helical" evidence="1">
    <location>
        <begin position="468"/>
        <end position="486"/>
    </location>
</feature>
<feature type="transmembrane region" description="Helical" evidence="1">
    <location>
        <begin position="69"/>
        <end position="90"/>
    </location>
</feature>
<feature type="transmembrane region" description="Helical" evidence="1">
    <location>
        <begin position="286"/>
        <end position="305"/>
    </location>
</feature>
<proteinExistence type="predicted"/>
<dbReference type="Pfam" id="PF20176">
    <property type="entry name" value="DUF6541"/>
    <property type="match status" value="1"/>
</dbReference>
<feature type="transmembrane region" description="Helical" evidence="1">
    <location>
        <begin position="342"/>
        <end position="361"/>
    </location>
</feature>
<keyword evidence="3" id="KW-1185">Reference proteome</keyword>